<accession>A0A2M6UBF2</accession>
<reference evidence="1 2" key="1">
    <citation type="submission" date="2015-06" db="EMBL/GenBank/DDBJ databases">
        <title>Comparative genome analysis of nirS-carrying Bradyrhizobium sp. strains.</title>
        <authorList>
            <person name="Ishii S."/>
            <person name="Jang J."/>
            <person name="Nishizawa T."/>
            <person name="Senoo K."/>
        </authorList>
    </citation>
    <scope>NUCLEOTIDE SEQUENCE [LARGE SCALE GENOMIC DNA]</scope>
    <source>
        <strain evidence="1 2">TSA1</strain>
    </source>
</reference>
<evidence type="ECO:0000313" key="1">
    <source>
        <dbReference type="EMBL" id="PIT01952.1"/>
    </source>
</evidence>
<dbReference type="EMBL" id="LFJC01000003">
    <property type="protein sequence ID" value="PIT01952.1"/>
    <property type="molecule type" value="Genomic_DNA"/>
</dbReference>
<dbReference type="InterPro" id="IPR038765">
    <property type="entry name" value="Papain-like_cys_pep_sf"/>
</dbReference>
<protein>
    <submittedName>
        <fullName evidence="1">Uncharacterized protein</fullName>
    </submittedName>
</protein>
<name>A0A2M6UBF2_9BRAD</name>
<gene>
    <name evidence="1" type="ORF">TSA1_15105</name>
</gene>
<dbReference type="Pfam" id="PF06035">
    <property type="entry name" value="Peptidase_C93"/>
    <property type="match status" value="1"/>
</dbReference>
<dbReference type="RefSeq" id="WP_100177143.1">
    <property type="nucleotide sequence ID" value="NZ_LFJC01000003.1"/>
</dbReference>
<sequence>MSVVDLARLLPRALGIVLVLLFSGAGCCGAWSKTQPKRPAALAAVVDATSLFTAFPARAGTDGIQLASLEARGLPASSHGSGSAGQGPFGMSTFRAPDGLLWTKWRDVAARIDVEAGLIDDCRSDDGGCPSAAARKFLAIMRAASDPDIRTRVEAVNTRVNRAIRYVSDMQQHGVVDLWSSPLESLAAGVGDCEDYAIAKRALLLAVGVPETDMQLLLVQDTVVRQPHAVLGVRIDGRWSVLDNRNSEIIETSELPHLLPLFAIDHRGVSLFAVQGTKGLPRQSQPDTTSAAGA</sequence>
<comment type="caution">
    <text evidence="1">The sequence shown here is derived from an EMBL/GenBank/DDBJ whole genome shotgun (WGS) entry which is preliminary data.</text>
</comment>
<dbReference type="SUPFAM" id="SSF54001">
    <property type="entry name" value="Cysteine proteinases"/>
    <property type="match status" value="1"/>
</dbReference>
<dbReference type="PANTHER" id="PTHR39327">
    <property type="match status" value="1"/>
</dbReference>
<dbReference type="InterPro" id="IPR010319">
    <property type="entry name" value="Transglutaminase-like_Cys_pept"/>
</dbReference>
<dbReference type="PANTHER" id="PTHR39327:SF1">
    <property type="entry name" value="BLR5470 PROTEIN"/>
    <property type="match status" value="1"/>
</dbReference>
<dbReference type="Gene3D" id="3.10.620.30">
    <property type="match status" value="1"/>
</dbReference>
<evidence type="ECO:0000313" key="2">
    <source>
        <dbReference type="Proteomes" id="UP000228930"/>
    </source>
</evidence>
<keyword evidence="2" id="KW-1185">Reference proteome</keyword>
<dbReference type="AlphaFoldDB" id="A0A2M6UBF2"/>
<proteinExistence type="predicted"/>
<dbReference type="Proteomes" id="UP000228930">
    <property type="component" value="Unassembled WGS sequence"/>
</dbReference>
<organism evidence="1 2">
    <name type="scientific">Bradyrhizobium nitroreducens</name>
    <dbReference type="NCBI Taxonomy" id="709803"/>
    <lineage>
        <taxon>Bacteria</taxon>
        <taxon>Pseudomonadati</taxon>
        <taxon>Pseudomonadota</taxon>
        <taxon>Alphaproteobacteria</taxon>
        <taxon>Hyphomicrobiales</taxon>
        <taxon>Nitrobacteraceae</taxon>
        <taxon>Bradyrhizobium</taxon>
    </lineage>
</organism>